<reference evidence="2 3" key="1">
    <citation type="submission" date="2021-01" db="EMBL/GenBank/DDBJ databases">
        <title>Whole genome shotgun sequence of Actinoplanes couchii NBRC 106145.</title>
        <authorList>
            <person name="Komaki H."/>
            <person name="Tamura T."/>
        </authorList>
    </citation>
    <scope>NUCLEOTIDE SEQUENCE [LARGE SCALE GENOMIC DNA]</scope>
    <source>
        <strain evidence="2 3">NBRC 106145</strain>
    </source>
</reference>
<dbReference type="PANTHER" id="PTHR18964">
    <property type="entry name" value="ROK (REPRESSOR, ORF, KINASE) FAMILY"/>
    <property type="match status" value="1"/>
</dbReference>
<name>A0ABQ3X8I2_9ACTN</name>
<gene>
    <name evidence="2" type="ORF">Aco03nite_032100</name>
</gene>
<dbReference type="InterPro" id="IPR036388">
    <property type="entry name" value="WH-like_DNA-bd_sf"/>
</dbReference>
<evidence type="ECO:0000313" key="2">
    <source>
        <dbReference type="EMBL" id="GID54806.1"/>
    </source>
</evidence>
<dbReference type="InterPro" id="IPR049874">
    <property type="entry name" value="ROK_cs"/>
</dbReference>
<dbReference type="Proteomes" id="UP000612282">
    <property type="component" value="Unassembled WGS sequence"/>
</dbReference>
<evidence type="ECO:0000256" key="1">
    <source>
        <dbReference type="ARBA" id="ARBA00006479"/>
    </source>
</evidence>
<dbReference type="SUPFAM" id="SSF53067">
    <property type="entry name" value="Actin-like ATPase domain"/>
    <property type="match status" value="1"/>
</dbReference>
<keyword evidence="3" id="KW-1185">Reference proteome</keyword>
<proteinExistence type="inferred from homology"/>
<dbReference type="EMBL" id="BOMG01000042">
    <property type="protein sequence ID" value="GID54806.1"/>
    <property type="molecule type" value="Genomic_DNA"/>
</dbReference>
<comment type="similarity">
    <text evidence="1">Belongs to the ROK (NagC/XylR) family.</text>
</comment>
<sequence>MVDKATARTATARVVTDINRTAVLDALAHAGPLSRNALREHTGLSPVTIKRLCTALLDEGLIVQVGTEKSQGGRPSHLYRFASERRVIITAEVTVDGPRAMLVGVDGSAGDRESRPVQPDTGADVMLATTLELIGTLLTRAQTLNRTVLGIALSVPGVVDREGRVSNSVELGWQQLAVGPVVEHRFGLPCLVENDANAIAIGEWAHGAGAGTDSLVSVVLGVGIGAGLVSDGRLVRGTRSGAGKIGHLLTGLDSFDKLFVQQGDLESHIGDTAARYRGDRRVLGVARVLDAADAGHASARGLADKLLNYLALSVAALSTVLDPEVIVFSGQLPQDPAGLVRALEQRLTGRIPFIPRLVAGRLGADAAMLGVGELLARRTKGAVYLS</sequence>
<dbReference type="Gene3D" id="3.30.420.40">
    <property type="match status" value="2"/>
</dbReference>
<dbReference type="Gene3D" id="1.10.10.10">
    <property type="entry name" value="Winged helix-like DNA-binding domain superfamily/Winged helix DNA-binding domain"/>
    <property type="match status" value="1"/>
</dbReference>
<dbReference type="SUPFAM" id="SSF46785">
    <property type="entry name" value="Winged helix' DNA-binding domain"/>
    <property type="match status" value="1"/>
</dbReference>
<dbReference type="InterPro" id="IPR043129">
    <property type="entry name" value="ATPase_NBD"/>
</dbReference>
<dbReference type="Pfam" id="PF00480">
    <property type="entry name" value="ROK"/>
    <property type="match status" value="1"/>
</dbReference>
<comment type="caution">
    <text evidence="2">The sequence shown here is derived from an EMBL/GenBank/DDBJ whole genome shotgun (WGS) entry which is preliminary data.</text>
</comment>
<evidence type="ECO:0000313" key="3">
    <source>
        <dbReference type="Proteomes" id="UP000612282"/>
    </source>
</evidence>
<dbReference type="PROSITE" id="PS01125">
    <property type="entry name" value="ROK"/>
    <property type="match status" value="1"/>
</dbReference>
<dbReference type="InterPro" id="IPR036390">
    <property type="entry name" value="WH_DNA-bd_sf"/>
</dbReference>
<organism evidence="2 3">
    <name type="scientific">Actinoplanes couchii</name>
    <dbReference type="NCBI Taxonomy" id="403638"/>
    <lineage>
        <taxon>Bacteria</taxon>
        <taxon>Bacillati</taxon>
        <taxon>Actinomycetota</taxon>
        <taxon>Actinomycetes</taxon>
        <taxon>Micromonosporales</taxon>
        <taxon>Micromonosporaceae</taxon>
        <taxon>Actinoplanes</taxon>
    </lineage>
</organism>
<dbReference type="InterPro" id="IPR000600">
    <property type="entry name" value="ROK"/>
</dbReference>
<accession>A0ABQ3X8I2</accession>
<dbReference type="PANTHER" id="PTHR18964:SF149">
    <property type="entry name" value="BIFUNCTIONAL UDP-N-ACETYLGLUCOSAMINE 2-EPIMERASE_N-ACETYLMANNOSAMINE KINASE"/>
    <property type="match status" value="1"/>
</dbReference>
<protein>
    <submittedName>
        <fullName evidence="2">Transcriptional regulator</fullName>
    </submittedName>
</protein>
<dbReference type="RefSeq" id="WP_203795882.1">
    <property type="nucleotide sequence ID" value="NZ_BAAAQE010000036.1"/>
</dbReference>